<evidence type="ECO:0000256" key="8">
    <source>
        <dbReference type="ARBA" id="ARBA00022827"/>
    </source>
</evidence>
<dbReference type="PIRSF" id="PIRSF028937">
    <property type="entry name" value="Lg_Ch_AO"/>
    <property type="match status" value="1"/>
</dbReference>
<dbReference type="STRING" id="694573.A0A194V0E8"/>
<dbReference type="SUPFAM" id="SSF51905">
    <property type="entry name" value="FAD/NAD(P)-binding domain"/>
    <property type="match status" value="1"/>
</dbReference>
<evidence type="ECO:0000256" key="13">
    <source>
        <dbReference type="PIRSR" id="PIRSR028937-1"/>
    </source>
</evidence>
<dbReference type="InterPro" id="IPR012400">
    <property type="entry name" value="Long_Oxdase"/>
</dbReference>
<gene>
    <name evidence="16" type="ORF">VP1G_04720</name>
</gene>
<evidence type="ECO:0000256" key="12">
    <source>
        <dbReference type="PIRNR" id="PIRNR028937"/>
    </source>
</evidence>
<evidence type="ECO:0000259" key="14">
    <source>
        <dbReference type="Pfam" id="PF00732"/>
    </source>
</evidence>
<feature type="domain" description="Glucose-methanol-choline oxidoreductase N-terminal" evidence="14">
    <location>
        <begin position="286"/>
        <end position="515"/>
    </location>
</feature>
<sequence length="781" mass="85503">MAEEASAALAAQRPTGIPWRFKTVEIIPDRQWRMLMAIMDAILPSVQRESTTPGRKSSSKAYISDSRYQEAVSSLRRDTTVLDSASEQDLDKYLSERPTDDLLFQLVLKGMLHYVPQETRSILFHILYILSTQAGALLLTGYATPMTRLSIEDRTRILNNWSNSYLYQIRGLFRQLTTLGRVVFTSTNPTFHALSGFPNTPTGWKPQSKYPYEFIQFPPPPPSSSQSKTPPAEIETDVVIVGSGCGAGVCAKTLSEAGHRVLVLDKGYHFDAPSLPMAGSEAFFHLFDGAATVSSDDASILVVSGSCFGGGGTINWGASLQTQGFVRDEWVNERGLGFFGTQGFQACLDRVCGQMGVHEVAEPNFRNGLLVDGARKLGWSAKKVPLNSGGCEHADGHCAFGCAAGQKKGPVDGWFPDAARKGAMFVEGFKVDRVLFDEKVKSRRAVGVMGTWTSRGKEGKLDGPDDEKIVRGVVVRAKKVIISSGTMWSPVILKNSGLKASINPQIGRNLYLHPVSIIHGFFKEDVRPWEGDIITTVVNSFENLDGKGHGVKLECLSMMPCFALQFLNWSDGIDWKLLALKYRHLSSYFALVRDRDTGYVYPDPHSGQPRIVYTPSAFDRKHGMIGAVALAKILYLQGALEIHAALPGMRPFIRNQAAPSTTSTSQEDDLISSVSDAGVADPHFKAWLNELEAHGNKPPLAPFGSAHQMGTCRMSTSEKTGVVDPRGRVWGTEGLYVSDASVFPSASGVNPMVTNMAISDWISRNVVEDIRRDGNREKAQL</sequence>
<evidence type="ECO:0000256" key="5">
    <source>
        <dbReference type="ARBA" id="ARBA00013125"/>
    </source>
</evidence>
<evidence type="ECO:0000256" key="10">
    <source>
        <dbReference type="ARBA" id="ARBA00023002"/>
    </source>
</evidence>
<evidence type="ECO:0000256" key="7">
    <source>
        <dbReference type="ARBA" id="ARBA00022692"/>
    </source>
</evidence>
<dbReference type="EMBL" id="KN714699">
    <property type="protein sequence ID" value="KUI57379.1"/>
    <property type="molecule type" value="Genomic_DNA"/>
</dbReference>
<comment type="catalytic activity">
    <reaction evidence="1 12">
        <text>a long-chain primary fatty alcohol + O2 = a long-chain fatty aldehyde + H2O2</text>
        <dbReference type="Rhea" id="RHEA:22756"/>
        <dbReference type="ChEBI" id="CHEBI:15379"/>
        <dbReference type="ChEBI" id="CHEBI:16240"/>
        <dbReference type="ChEBI" id="CHEBI:17176"/>
        <dbReference type="ChEBI" id="CHEBI:77396"/>
        <dbReference type="EC" id="1.1.3.20"/>
    </reaction>
</comment>
<dbReference type="InterPro" id="IPR007867">
    <property type="entry name" value="GMC_OxRtase_C"/>
</dbReference>
<keyword evidence="7" id="KW-0812">Transmembrane</keyword>
<dbReference type="Pfam" id="PF05199">
    <property type="entry name" value="GMC_oxred_C"/>
    <property type="match status" value="1"/>
</dbReference>
<dbReference type="InterPro" id="IPR000172">
    <property type="entry name" value="GMC_OxRdtase_N"/>
</dbReference>
<evidence type="ECO:0000256" key="1">
    <source>
        <dbReference type="ARBA" id="ARBA00000920"/>
    </source>
</evidence>
<keyword evidence="11" id="KW-0472">Membrane</keyword>
<evidence type="ECO:0000313" key="17">
    <source>
        <dbReference type="Proteomes" id="UP000078576"/>
    </source>
</evidence>
<dbReference type="OrthoDB" id="269227at2759"/>
<evidence type="ECO:0000256" key="4">
    <source>
        <dbReference type="ARBA" id="ARBA00010790"/>
    </source>
</evidence>
<dbReference type="GO" id="GO:0016020">
    <property type="term" value="C:membrane"/>
    <property type="evidence" value="ECO:0007669"/>
    <property type="project" value="UniProtKB-SubCell"/>
</dbReference>
<proteinExistence type="inferred from homology"/>
<dbReference type="AlphaFoldDB" id="A0A194V0E8"/>
<dbReference type="Proteomes" id="UP000078576">
    <property type="component" value="Unassembled WGS sequence"/>
</dbReference>
<reference evidence="17" key="1">
    <citation type="submission" date="2014-12" db="EMBL/GenBank/DDBJ databases">
        <title>Genome Sequence of Valsa Canker Pathogens Uncovers a Specific Adaption of Colonization on Woody Bark.</title>
        <authorList>
            <person name="Yin Z."/>
            <person name="Liu H."/>
            <person name="Gao X."/>
            <person name="Li Z."/>
            <person name="Song N."/>
            <person name="Ke X."/>
            <person name="Dai Q."/>
            <person name="Wu Y."/>
            <person name="Sun Y."/>
            <person name="Xu J.-R."/>
            <person name="Kang Z.K."/>
            <person name="Wang L."/>
            <person name="Huang L."/>
        </authorList>
    </citation>
    <scope>NUCLEOTIDE SEQUENCE [LARGE SCALE GENOMIC DNA]</scope>
    <source>
        <strain evidence="17">SXYL134</strain>
    </source>
</reference>
<dbReference type="PANTHER" id="PTHR46056:SF12">
    <property type="entry name" value="LONG-CHAIN-ALCOHOL OXIDASE"/>
    <property type="match status" value="1"/>
</dbReference>
<name>A0A194V0E8_CYTMA</name>
<dbReference type="Pfam" id="PF00732">
    <property type="entry name" value="GMC_oxred_N"/>
    <property type="match status" value="1"/>
</dbReference>
<dbReference type="Gene3D" id="3.50.50.60">
    <property type="entry name" value="FAD/NAD(P)-binding domain"/>
    <property type="match status" value="2"/>
</dbReference>
<keyword evidence="9" id="KW-1133">Transmembrane helix</keyword>
<comment type="similarity">
    <text evidence="4 12">Belongs to the GMC oxidoreductase family.</text>
</comment>
<evidence type="ECO:0000259" key="15">
    <source>
        <dbReference type="Pfam" id="PF05199"/>
    </source>
</evidence>
<accession>A0A194V0E8</accession>
<evidence type="ECO:0000256" key="3">
    <source>
        <dbReference type="ARBA" id="ARBA00004370"/>
    </source>
</evidence>
<dbReference type="GO" id="GO:0050660">
    <property type="term" value="F:flavin adenine dinucleotide binding"/>
    <property type="evidence" value="ECO:0007669"/>
    <property type="project" value="InterPro"/>
</dbReference>
<evidence type="ECO:0000256" key="11">
    <source>
        <dbReference type="ARBA" id="ARBA00023136"/>
    </source>
</evidence>
<protein>
    <recommendedName>
        <fullName evidence="5 12">Long-chain-alcohol oxidase</fullName>
        <ecNumber evidence="5 12">1.1.3.20</ecNumber>
    </recommendedName>
</protein>
<comment type="function">
    <text evidence="2">Long-chain fatty alcohol oxidase involved in the omega-oxidation pathway of lipid degradation.</text>
</comment>
<keyword evidence="6" id="KW-0285">Flavoprotein</keyword>
<keyword evidence="8" id="KW-0274">FAD</keyword>
<keyword evidence="10 12" id="KW-0560">Oxidoreductase</keyword>
<feature type="domain" description="Glucose-methanol-choline oxidoreductase C-terminal" evidence="15">
    <location>
        <begin position="608"/>
        <end position="758"/>
    </location>
</feature>
<evidence type="ECO:0000256" key="6">
    <source>
        <dbReference type="ARBA" id="ARBA00022630"/>
    </source>
</evidence>
<keyword evidence="17" id="KW-1185">Reference proteome</keyword>
<evidence type="ECO:0000313" key="16">
    <source>
        <dbReference type="EMBL" id="KUI57379.1"/>
    </source>
</evidence>
<feature type="active site" description="Proton acceptor" evidence="13">
    <location>
        <position position="707"/>
    </location>
</feature>
<dbReference type="InterPro" id="IPR036188">
    <property type="entry name" value="FAD/NAD-bd_sf"/>
</dbReference>
<evidence type="ECO:0000256" key="2">
    <source>
        <dbReference type="ARBA" id="ARBA00003842"/>
    </source>
</evidence>
<dbReference type="PANTHER" id="PTHR46056">
    <property type="entry name" value="LONG-CHAIN-ALCOHOL OXIDASE"/>
    <property type="match status" value="1"/>
</dbReference>
<comment type="subcellular location">
    <subcellularLocation>
        <location evidence="3">Membrane</location>
    </subcellularLocation>
</comment>
<evidence type="ECO:0000256" key="9">
    <source>
        <dbReference type="ARBA" id="ARBA00022989"/>
    </source>
</evidence>
<organism evidence="16 17">
    <name type="scientific">Cytospora mali</name>
    <name type="common">Apple Valsa canker fungus</name>
    <name type="synonym">Valsa mali</name>
    <dbReference type="NCBI Taxonomy" id="578113"/>
    <lineage>
        <taxon>Eukaryota</taxon>
        <taxon>Fungi</taxon>
        <taxon>Dikarya</taxon>
        <taxon>Ascomycota</taxon>
        <taxon>Pezizomycotina</taxon>
        <taxon>Sordariomycetes</taxon>
        <taxon>Sordariomycetidae</taxon>
        <taxon>Diaporthales</taxon>
        <taxon>Cytosporaceae</taxon>
        <taxon>Cytospora</taxon>
    </lineage>
</organism>
<dbReference type="EC" id="1.1.3.20" evidence="5 12"/>
<dbReference type="GO" id="GO:0046577">
    <property type="term" value="F:long-chain-alcohol oxidase activity"/>
    <property type="evidence" value="ECO:0007669"/>
    <property type="project" value="UniProtKB-EC"/>
</dbReference>